<evidence type="ECO:0000313" key="6">
    <source>
        <dbReference type="EMBL" id="MBB6672764.1"/>
    </source>
</evidence>
<evidence type="ECO:0000313" key="7">
    <source>
        <dbReference type="Proteomes" id="UP000547209"/>
    </source>
</evidence>
<reference evidence="6 7" key="1">
    <citation type="submission" date="2020-08" db="EMBL/GenBank/DDBJ databases">
        <title>Cohnella phylogeny.</title>
        <authorList>
            <person name="Dunlap C."/>
        </authorList>
    </citation>
    <scope>NUCLEOTIDE SEQUENCE [LARGE SCALE GENOMIC DNA]</scope>
    <source>
        <strain evidence="6 7">DSM 28246</strain>
    </source>
</reference>
<dbReference type="GO" id="GO:0019243">
    <property type="term" value="P:methylglyoxal catabolic process to D-lactate via S-lactoyl-glutathione"/>
    <property type="evidence" value="ECO:0007669"/>
    <property type="project" value="TreeGrafter"/>
</dbReference>
<proteinExistence type="inferred from homology"/>
<dbReference type="GO" id="GO:0005737">
    <property type="term" value="C:cytoplasm"/>
    <property type="evidence" value="ECO:0007669"/>
    <property type="project" value="TreeGrafter"/>
</dbReference>
<dbReference type="SUPFAM" id="SSF52317">
    <property type="entry name" value="Class I glutamine amidotransferase-like"/>
    <property type="match status" value="1"/>
</dbReference>
<dbReference type="InterPro" id="IPR050325">
    <property type="entry name" value="Prot/Nucl_acid_deglycase"/>
</dbReference>
<dbReference type="AlphaFoldDB" id="A0A7X0RSA0"/>
<feature type="region of interest" description="Disordered" evidence="4">
    <location>
        <begin position="221"/>
        <end position="240"/>
    </location>
</feature>
<evidence type="ECO:0000256" key="3">
    <source>
        <dbReference type="ARBA" id="ARBA00038493"/>
    </source>
</evidence>
<keyword evidence="6" id="KW-0315">Glutamine amidotransferase</keyword>
<comment type="similarity">
    <text evidence="3">Belongs to the peptidase C56 family. HSP31-like subfamily.</text>
</comment>
<dbReference type="PANTHER" id="PTHR48094:SF11">
    <property type="entry name" value="GLUTATHIONE-INDEPENDENT GLYOXALASE HSP31-RELATED"/>
    <property type="match status" value="1"/>
</dbReference>
<evidence type="ECO:0000256" key="1">
    <source>
        <dbReference type="ARBA" id="ARBA00023016"/>
    </source>
</evidence>
<dbReference type="PANTHER" id="PTHR48094">
    <property type="entry name" value="PROTEIN/NUCLEIC ACID DEGLYCASE DJ-1-RELATED"/>
    <property type="match status" value="1"/>
</dbReference>
<evidence type="ECO:0000256" key="2">
    <source>
        <dbReference type="ARBA" id="ARBA00023239"/>
    </source>
</evidence>
<evidence type="ECO:0000259" key="5">
    <source>
        <dbReference type="Pfam" id="PF01965"/>
    </source>
</evidence>
<accession>A0A7X0RSA0</accession>
<dbReference type="Pfam" id="PF01965">
    <property type="entry name" value="DJ-1_PfpI"/>
    <property type="match status" value="1"/>
</dbReference>
<sequence length="240" mass="25442">MNAKKVLAVVSNGHRMDNGQMAGVWFSELAEPLTAFVAQGLEVTVASPRGGACHIDPASLKGGDPECAEETKNLLRHTLALSQAKASDYDGIFLCGGHGAMFDFPQDVQLQNLLTDFSTSAKPIGAVCHGVAGLVGAKLDKGNWLVEGRTVTGFTNAEEAETGKADEMPFLLETKLRELEAHFMTKPNGEDHVEVDGGLVTGQNPQSAASTAREFAKLVNESDRGIHARPAGGILDERSE</sequence>
<keyword evidence="1" id="KW-0346">Stress response</keyword>
<dbReference type="Gene3D" id="3.40.50.880">
    <property type="match status" value="1"/>
</dbReference>
<dbReference type="Proteomes" id="UP000547209">
    <property type="component" value="Unassembled WGS sequence"/>
</dbReference>
<keyword evidence="2" id="KW-0456">Lyase</keyword>
<evidence type="ECO:0000256" key="4">
    <source>
        <dbReference type="SAM" id="MobiDB-lite"/>
    </source>
</evidence>
<name>A0A7X0RSA0_9BACL</name>
<comment type="caution">
    <text evidence="6">The sequence shown here is derived from an EMBL/GenBank/DDBJ whole genome shotgun (WGS) entry which is preliminary data.</text>
</comment>
<dbReference type="RefSeq" id="WP_185670614.1">
    <property type="nucleotide sequence ID" value="NZ_JACJVP010000030.1"/>
</dbReference>
<dbReference type="InterPro" id="IPR029062">
    <property type="entry name" value="Class_I_gatase-like"/>
</dbReference>
<dbReference type="CDD" id="cd03141">
    <property type="entry name" value="GATase1_Hsp31_like"/>
    <property type="match status" value="1"/>
</dbReference>
<feature type="domain" description="DJ-1/PfpI" evidence="5">
    <location>
        <begin position="27"/>
        <end position="216"/>
    </location>
</feature>
<dbReference type="GO" id="GO:0019172">
    <property type="term" value="F:glyoxalase III activity"/>
    <property type="evidence" value="ECO:0007669"/>
    <property type="project" value="TreeGrafter"/>
</dbReference>
<keyword evidence="6" id="KW-0808">Transferase</keyword>
<keyword evidence="7" id="KW-1185">Reference proteome</keyword>
<gene>
    <name evidence="6" type="ORF">H7C19_18950</name>
</gene>
<protein>
    <submittedName>
        <fullName evidence="6">Type 1 glutamine amidotransferase domain-containing protein</fullName>
    </submittedName>
</protein>
<dbReference type="EMBL" id="JACJVP010000030">
    <property type="protein sequence ID" value="MBB6672764.1"/>
    <property type="molecule type" value="Genomic_DNA"/>
</dbReference>
<dbReference type="InterPro" id="IPR002818">
    <property type="entry name" value="DJ-1/PfpI"/>
</dbReference>
<dbReference type="GO" id="GO:0016740">
    <property type="term" value="F:transferase activity"/>
    <property type="evidence" value="ECO:0007669"/>
    <property type="project" value="UniProtKB-KW"/>
</dbReference>
<organism evidence="6 7">
    <name type="scientific">Cohnella nanjingensis</name>
    <dbReference type="NCBI Taxonomy" id="1387779"/>
    <lineage>
        <taxon>Bacteria</taxon>
        <taxon>Bacillati</taxon>
        <taxon>Bacillota</taxon>
        <taxon>Bacilli</taxon>
        <taxon>Bacillales</taxon>
        <taxon>Paenibacillaceae</taxon>
        <taxon>Cohnella</taxon>
    </lineage>
</organism>